<keyword evidence="10" id="KW-0670">Pyruvate</keyword>
<protein>
    <recommendedName>
        <fullName evidence="3">phosphatidylserine decarboxylase</fullName>
        <ecNumber evidence="3">4.1.1.65</ecNumber>
    </recommendedName>
</protein>
<dbReference type="EMBL" id="KE124085">
    <property type="protein sequence ID" value="EPB83081.1"/>
    <property type="molecule type" value="Genomic_DNA"/>
</dbReference>
<keyword evidence="6" id="KW-0443">Lipid metabolism</keyword>
<sequence>MKIDEAVAFDPISQKDAAEPYKPEIEEHIENNDQDALMRSLTFVIDQSTHPDASITEDTGIHAPSSKIPSKWHRRRLGGWLHSHLVPEGFRTAIEKKFGNFVIVRSTGELQYEEMPIYTRIGMHLLFGGYYRGKVDNSNIMHALFLKETVRQGQYFTQPESVKQIPSFVQHYNIEMNDYVISDVNEYKNFNEFFTRAILPSKRPVAEEDDHNILVAAADSRLNVFNSIDAATTFWIKGKEFTLSNLLQDDSLAKELEGGSLAIFRLAPQDYHRFHTPAKGKVESIKPIVGTYYTVNPCTVNQDLNVFTDNHRSVVTFKSHHGFSFAVVSIGALLVGSIVHTHAEEDKHLEKGQEMGYFQYGGSTVIAVFPKDTVVWDDDLVANSEKSIETVVSMGERIGRFIV</sequence>
<name>S2IZ76_MUCC1</name>
<evidence type="ECO:0000256" key="7">
    <source>
        <dbReference type="ARBA" id="ARBA00023209"/>
    </source>
</evidence>
<dbReference type="EC" id="4.1.1.65" evidence="3"/>
<evidence type="ECO:0000256" key="8">
    <source>
        <dbReference type="ARBA" id="ARBA00023239"/>
    </source>
</evidence>
<evidence type="ECO:0000256" key="1">
    <source>
        <dbReference type="ARBA" id="ARBA00001928"/>
    </source>
</evidence>
<keyword evidence="4" id="KW-0444">Lipid biosynthesis</keyword>
<dbReference type="InterPro" id="IPR033177">
    <property type="entry name" value="PSD-B"/>
</dbReference>
<evidence type="ECO:0000313" key="12">
    <source>
        <dbReference type="EMBL" id="EPB83081.1"/>
    </source>
</evidence>
<keyword evidence="5" id="KW-0210">Decarboxylase</keyword>
<comment type="pathway">
    <text evidence="2">Lipid metabolism.</text>
</comment>
<evidence type="ECO:0000256" key="9">
    <source>
        <dbReference type="ARBA" id="ARBA00023264"/>
    </source>
</evidence>
<dbReference type="NCBIfam" id="TIGR00163">
    <property type="entry name" value="PS_decarb"/>
    <property type="match status" value="1"/>
</dbReference>
<keyword evidence="13" id="KW-1185">Reference proteome</keyword>
<proteinExistence type="predicted"/>
<evidence type="ECO:0000256" key="2">
    <source>
        <dbReference type="ARBA" id="ARBA00005189"/>
    </source>
</evidence>
<evidence type="ECO:0000256" key="3">
    <source>
        <dbReference type="ARBA" id="ARBA00012243"/>
    </source>
</evidence>
<accession>S2IZ76</accession>
<dbReference type="VEuPathDB" id="FungiDB:HMPREF1544_10170"/>
<organism evidence="12 13">
    <name type="scientific">Mucor circinelloides f. circinelloides (strain 1006PhL)</name>
    <name type="common">Mucormycosis agent</name>
    <name type="synonym">Calyptromyces circinelloides</name>
    <dbReference type="NCBI Taxonomy" id="1220926"/>
    <lineage>
        <taxon>Eukaryota</taxon>
        <taxon>Fungi</taxon>
        <taxon>Fungi incertae sedis</taxon>
        <taxon>Mucoromycota</taxon>
        <taxon>Mucoromycotina</taxon>
        <taxon>Mucoromycetes</taxon>
        <taxon>Mucorales</taxon>
        <taxon>Mucorineae</taxon>
        <taxon>Mucoraceae</taxon>
        <taxon>Mucor</taxon>
    </lineage>
</organism>
<dbReference type="UniPathway" id="UPA00558"/>
<keyword evidence="7" id="KW-0594">Phospholipid biosynthesis</keyword>
<evidence type="ECO:0000256" key="4">
    <source>
        <dbReference type="ARBA" id="ARBA00022516"/>
    </source>
</evidence>
<dbReference type="GO" id="GO:0004609">
    <property type="term" value="F:phosphatidylserine decarboxylase activity"/>
    <property type="evidence" value="ECO:0007669"/>
    <property type="project" value="UniProtKB-EC"/>
</dbReference>
<evidence type="ECO:0000313" key="13">
    <source>
        <dbReference type="Proteomes" id="UP000014254"/>
    </source>
</evidence>
<keyword evidence="8" id="KW-0456">Lyase</keyword>
<dbReference type="OrthoDB" id="5973539at2759"/>
<comment type="pathway">
    <text evidence="11">Phospholipid metabolism; phosphatidylethanolamine biosynthesis.</text>
</comment>
<dbReference type="InterPro" id="IPR003817">
    <property type="entry name" value="PS_Dcarbxylase"/>
</dbReference>
<dbReference type="STRING" id="1220926.S2IZ76"/>
<dbReference type="GO" id="GO:0006646">
    <property type="term" value="P:phosphatidylethanolamine biosynthetic process"/>
    <property type="evidence" value="ECO:0007669"/>
    <property type="project" value="UniProtKB-UniPathway"/>
</dbReference>
<evidence type="ECO:0000256" key="11">
    <source>
        <dbReference type="ARBA" id="ARBA00024326"/>
    </source>
</evidence>
<dbReference type="OMA" id="SIKWTGG"/>
<evidence type="ECO:0000256" key="5">
    <source>
        <dbReference type="ARBA" id="ARBA00022793"/>
    </source>
</evidence>
<dbReference type="eggNOG" id="KOG2419">
    <property type="taxonomic scope" value="Eukaryota"/>
</dbReference>
<evidence type="ECO:0000256" key="10">
    <source>
        <dbReference type="ARBA" id="ARBA00023317"/>
    </source>
</evidence>
<dbReference type="Pfam" id="PF02666">
    <property type="entry name" value="PS_Dcarbxylase"/>
    <property type="match status" value="1"/>
</dbReference>
<keyword evidence="9" id="KW-1208">Phospholipid metabolism</keyword>
<dbReference type="InParanoid" id="S2IZ76"/>
<gene>
    <name evidence="12" type="ORF">HMPREF1544_10170</name>
</gene>
<comment type="cofactor">
    <cofactor evidence="1">
        <name>pyruvate</name>
        <dbReference type="ChEBI" id="CHEBI:15361"/>
    </cofactor>
</comment>
<dbReference type="PANTHER" id="PTHR10067:SF17">
    <property type="entry name" value="PHOSPHATIDYLSERINE DECARBOXYLASE PROENZYME 2"/>
    <property type="match status" value="1"/>
</dbReference>
<dbReference type="Proteomes" id="UP000014254">
    <property type="component" value="Unassembled WGS sequence"/>
</dbReference>
<dbReference type="PANTHER" id="PTHR10067">
    <property type="entry name" value="PHOSPHATIDYLSERINE DECARBOXYLASE"/>
    <property type="match status" value="1"/>
</dbReference>
<reference evidence="13" key="1">
    <citation type="submission" date="2013-05" db="EMBL/GenBank/DDBJ databases">
        <title>The Genome sequence of Mucor circinelloides f. circinelloides 1006PhL.</title>
        <authorList>
            <consortium name="The Broad Institute Genomics Platform"/>
            <person name="Cuomo C."/>
            <person name="Earl A."/>
            <person name="Findley K."/>
            <person name="Lee S.C."/>
            <person name="Walker B."/>
            <person name="Young S."/>
            <person name="Zeng Q."/>
            <person name="Gargeya S."/>
            <person name="Fitzgerald M."/>
            <person name="Haas B."/>
            <person name="Abouelleil A."/>
            <person name="Allen A.W."/>
            <person name="Alvarado L."/>
            <person name="Arachchi H.M."/>
            <person name="Berlin A.M."/>
            <person name="Chapman S.B."/>
            <person name="Gainer-Dewar J."/>
            <person name="Goldberg J."/>
            <person name="Griggs A."/>
            <person name="Gujja S."/>
            <person name="Hansen M."/>
            <person name="Howarth C."/>
            <person name="Imamovic A."/>
            <person name="Ireland A."/>
            <person name="Larimer J."/>
            <person name="McCowan C."/>
            <person name="Murphy C."/>
            <person name="Pearson M."/>
            <person name="Poon T.W."/>
            <person name="Priest M."/>
            <person name="Roberts A."/>
            <person name="Saif S."/>
            <person name="Shea T."/>
            <person name="Sisk P."/>
            <person name="Sykes S."/>
            <person name="Wortman J."/>
            <person name="Nusbaum C."/>
            <person name="Birren B."/>
        </authorList>
    </citation>
    <scope>NUCLEOTIDE SEQUENCE [LARGE SCALE GENOMIC DNA]</scope>
    <source>
        <strain evidence="13">1006PhL</strain>
    </source>
</reference>
<evidence type="ECO:0000256" key="6">
    <source>
        <dbReference type="ARBA" id="ARBA00023098"/>
    </source>
</evidence>
<dbReference type="AlphaFoldDB" id="S2IZ76"/>